<evidence type="ECO:0000313" key="1">
    <source>
        <dbReference type="EMBL" id="EFE48974.1"/>
    </source>
</evidence>
<dbReference type="AlphaFoldDB" id="D4DTC6"/>
<sequence>MSPPVPWFASACFSCCLRIISAPVRGRIDFQTALLMVGRLKRIYFEI</sequence>
<name>D4DTC6_NEIEG</name>
<comment type="caution">
    <text evidence="1">The sequence shown here is derived from an EMBL/GenBank/DDBJ whole genome shotgun (WGS) entry which is preliminary data.</text>
</comment>
<evidence type="ECO:0000313" key="2">
    <source>
        <dbReference type="Proteomes" id="UP000005536"/>
    </source>
</evidence>
<organism evidence="1 2">
    <name type="scientific">Neisseria elongata subsp. glycolytica ATCC 29315</name>
    <dbReference type="NCBI Taxonomy" id="546263"/>
    <lineage>
        <taxon>Bacteria</taxon>
        <taxon>Pseudomonadati</taxon>
        <taxon>Pseudomonadota</taxon>
        <taxon>Betaproteobacteria</taxon>
        <taxon>Neisseriales</taxon>
        <taxon>Neisseriaceae</taxon>
        <taxon>Neisseria</taxon>
    </lineage>
</organism>
<dbReference type="EMBL" id="ADBF01000230">
    <property type="protein sequence ID" value="EFE48974.1"/>
    <property type="molecule type" value="Genomic_DNA"/>
</dbReference>
<protein>
    <submittedName>
        <fullName evidence="1">Uncharacterized protein</fullName>
    </submittedName>
</protein>
<reference evidence="1 2" key="1">
    <citation type="submission" date="2010-02" db="EMBL/GenBank/DDBJ databases">
        <authorList>
            <person name="Weinstock G."/>
            <person name="Sodergren E."/>
            <person name="Clifton S."/>
            <person name="Fulton L."/>
            <person name="Fulton B."/>
            <person name="Courtney L."/>
            <person name="Fronick C."/>
            <person name="Harrison M."/>
            <person name="Strong C."/>
            <person name="Farmer C."/>
            <person name="Delahaunty K."/>
            <person name="Markovic C."/>
            <person name="Hall O."/>
            <person name="Minx P."/>
            <person name="Tomlinson C."/>
            <person name="Mitreva M."/>
            <person name="Nelson J."/>
            <person name="Hou S."/>
            <person name="Wollam A."/>
            <person name="Pepin K.H."/>
            <person name="Johnson M."/>
            <person name="Bhonagiri V."/>
            <person name="Zhang X."/>
            <person name="Suruliraj S."/>
            <person name="Warren W."/>
            <person name="Chinwalla A."/>
            <person name="Mardis E.R."/>
            <person name="Wilson R.K."/>
        </authorList>
    </citation>
    <scope>NUCLEOTIDE SEQUENCE [LARGE SCALE GENOMIC DNA]</scope>
    <source>
        <strain evidence="1 2">ATCC 29315</strain>
    </source>
</reference>
<dbReference type="Proteomes" id="UP000005536">
    <property type="component" value="Unassembled WGS sequence"/>
</dbReference>
<proteinExistence type="predicted"/>
<gene>
    <name evidence="1" type="ORF">NEIELOOT_02331</name>
</gene>
<accession>D4DTC6</accession>